<dbReference type="AlphaFoldDB" id="A0AAV4QG66"/>
<evidence type="ECO:0000313" key="2">
    <source>
        <dbReference type="Proteomes" id="UP001054945"/>
    </source>
</evidence>
<accession>A0AAV4QG66</accession>
<protein>
    <submittedName>
        <fullName evidence="1">Uncharacterized protein</fullName>
    </submittedName>
</protein>
<name>A0AAV4QG66_CAEEX</name>
<gene>
    <name evidence="1" type="ORF">CEXT_313251</name>
</gene>
<comment type="caution">
    <text evidence="1">The sequence shown here is derived from an EMBL/GenBank/DDBJ whole genome shotgun (WGS) entry which is preliminary data.</text>
</comment>
<reference evidence="1 2" key="1">
    <citation type="submission" date="2021-06" db="EMBL/GenBank/DDBJ databases">
        <title>Caerostris extrusa draft genome.</title>
        <authorList>
            <person name="Kono N."/>
            <person name="Arakawa K."/>
        </authorList>
    </citation>
    <scope>NUCLEOTIDE SEQUENCE [LARGE SCALE GENOMIC DNA]</scope>
</reference>
<keyword evidence="2" id="KW-1185">Reference proteome</keyword>
<sequence length="132" mass="14507">MCVLYLCFHHCFIKPRHRKIVAARCALQNQKTAICPLVTAGECPDKSSTSSEPKNSKIPISLARLAKELVHTLKNENLASADLSVEEEIGTAVEDAGNSDMKTEKKRKSAQKTKVFSPSPFFLSISQGAYLL</sequence>
<dbReference type="EMBL" id="BPLR01006226">
    <property type="protein sequence ID" value="GIY08287.1"/>
    <property type="molecule type" value="Genomic_DNA"/>
</dbReference>
<evidence type="ECO:0000313" key="1">
    <source>
        <dbReference type="EMBL" id="GIY08287.1"/>
    </source>
</evidence>
<dbReference type="Proteomes" id="UP001054945">
    <property type="component" value="Unassembled WGS sequence"/>
</dbReference>
<proteinExistence type="predicted"/>
<organism evidence="1 2">
    <name type="scientific">Caerostris extrusa</name>
    <name type="common">Bark spider</name>
    <name type="synonym">Caerostris bankana</name>
    <dbReference type="NCBI Taxonomy" id="172846"/>
    <lineage>
        <taxon>Eukaryota</taxon>
        <taxon>Metazoa</taxon>
        <taxon>Ecdysozoa</taxon>
        <taxon>Arthropoda</taxon>
        <taxon>Chelicerata</taxon>
        <taxon>Arachnida</taxon>
        <taxon>Araneae</taxon>
        <taxon>Araneomorphae</taxon>
        <taxon>Entelegynae</taxon>
        <taxon>Araneoidea</taxon>
        <taxon>Araneidae</taxon>
        <taxon>Caerostris</taxon>
    </lineage>
</organism>